<dbReference type="GO" id="GO:0005829">
    <property type="term" value="C:cytosol"/>
    <property type="evidence" value="ECO:0007669"/>
    <property type="project" value="TreeGrafter"/>
</dbReference>
<dbReference type="HAMAP" id="MF_00238">
    <property type="entry name" value="Cytidyl_kinase_type1"/>
    <property type="match status" value="1"/>
</dbReference>
<evidence type="ECO:0000256" key="1">
    <source>
        <dbReference type="ARBA" id="ARBA00009427"/>
    </source>
</evidence>
<evidence type="ECO:0000313" key="11">
    <source>
        <dbReference type="Proteomes" id="UP000271031"/>
    </source>
</evidence>
<evidence type="ECO:0000256" key="6">
    <source>
        <dbReference type="ARBA" id="ARBA00047615"/>
    </source>
</evidence>
<dbReference type="AlphaFoldDB" id="A0A3M8D152"/>
<protein>
    <recommendedName>
        <fullName evidence="8">Cytidylate kinase</fullName>
        <shortName evidence="8">CK</shortName>
        <ecNumber evidence="8">2.7.4.25</ecNumber>
    </recommendedName>
    <alternativeName>
        <fullName evidence="8">Cytidine monophosphate kinase</fullName>
        <shortName evidence="8">CMP kinase</shortName>
    </alternativeName>
</protein>
<evidence type="ECO:0000256" key="2">
    <source>
        <dbReference type="ARBA" id="ARBA00022679"/>
    </source>
</evidence>
<name>A0A3M8D152_9BACL</name>
<evidence type="ECO:0000256" key="8">
    <source>
        <dbReference type="HAMAP-Rule" id="MF_00238"/>
    </source>
</evidence>
<dbReference type="Pfam" id="PF02224">
    <property type="entry name" value="Cytidylate_kin"/>
    <property type="match status" value="1"/>
</dbReference>
<sequence>MKIAIDGPAGAGKSTVAKQVAAKLRFVYIDTGAMYRALAWASQQEGLAAIDEHAVSTLLEKNRIKLQRDDQGDAQRVWWNEEDITAEIRTPQMSQLASIVAGHPRVRALMLDLQRALAEEGNVIMDGRDIGTHVLPDADVKIFLTASIEERATRRLAELQQKGVETSLEALMEEIAERDKRDSEREVAPLKQAEDAILVDTTGRSIEQIVDQILHICQKTGESAK</sequence>
<gene>
    <name evidence="8" type="primary">cmk</name>
    <name evidence="10" type="ORF">EDM56_25145</name>
</gene>
<proteinExistence type="inferred from homology"/>
<evidence type="ECO:0000256" key="3">
    <source>
        <dbReference type="ARBA" id="ARBA00022741"/>
    </source>
</evidence>
<feature type="binding site" evidence="8">
    <location>
        <begin position="7"/>
        <end position="15"/>
    </location>
    <ligand>
        <name>ATP</name>
        <dbReference type="ChEBI" id="CHEBI:30616"/>
    </ligand>
</feature>
<dbReference type="InterPro" id="IPR027417">
    <property type="entry name" value="P-loop_NTPase"/>
</dbReference>
<reference evidence="10 11" key="1">
    <citation type="submission" date="2018-10" db="EMBL/GenBank/DDBJ databases">
        <title>Phylogenomics of Brevibacillus.</title>
        <authorList>
            <person name="Dunlap C."/>
        </authorList>
    </citation>
    <scope>NUCLEOTIDE SEQUENCE [LARGE SCALE GENOMIC DNA]</scope>
    <source>
        <strain evidence="10 11">JCM 15716</strain>
    </source>
</reference>
<accession>A0A3M8D152</accession>
<keyword evidence="3 8" id="KW-0547">Nucleotide-binding</keyword>
<keyword evidence="2 8" id="KW-0808">Transferase</keyword>
<dbReference type="PANTHER" id="PTHR21299:SF2">
    <property type="entry name" value="CYTIDYLATE KINASE"/>
    <property type="match status" value="1"/>
</dbReference>
<dbReference type="EMBL" id="RHHQ01000022">
    <property type="protein sequence ID" value="RNB81608.1"/>
    <property type="molecule type" value="Genomic_DNA"/>
</dbReference>
<dbReference type="NCBIfam" id="TIGR00017">
    <property type="entry name" value="cmk"/>
    <property type="match status" value="1"/>
</dbReference>
<dbReference type="RefSeq" id="WP_122920692.1">
    <property type="nucleotide sequence ID" value="NZ_RHHQ01000022.1"/>
</dbReference>
<evidence type="ECO:0000256" key="7">
    <source>
        <dbReference type="ARBA" id="ARBA00048478"/>
    </source>
</evidence>
<organism evidence="10 11">
    <name type="scientific">Brevibacillus fluminis</name>
    <dbReference type="NCBI Taxonomy" id="511487"/>
    <lineage>
        <taxon>Bacteria</taxon>
        <taxon>Bacillati</taxon>
        <taxon>Bacillota</taxon>
        <taxon>Bacilli</taxon>
        <taxon>Bacillales</taxon>
        <taxon>Paenibacillaceae</taxon>
        <taxon>Brevibacillus</taxon>
    </lineage>
</organism>
<dbReference type="GO" id="GO:0015949">
    <property type="term" value="P:nucleobase-containing small molecule interconversion"/>
    <property type="evidence" value="ECO:0007669"/>
    <property type="project" value="TreeGrafter"/>
</dbReference>
<dbReference type="Proteomes" id="UP000271031">
    <property type="component" value="Unassembled WGS sequence"/>
</dbReference>
<keyword evidence="11" id="KW-1185">Reference proteome</keyword>
<dbReference type="GO" id="GO:0005524">
    <property type="term" value="F:ATP binding"/>
    <property type="evidence" value="ECO:0007669"/>
    <property type="project" value="UniProtKB-UniRule"/>
</dbReference>
<comment type="similarity">
    <text evidence="1 8">Belongs to the cytidylate kinase family. Type 1 subfamily.</text>
</comment>
<dbReference type="CDD" id="cd02020">
    <property type="entry name" value="CMPK"/>
    <property type="match status" value="1"/>
</dbReference>
<dbReference type="Gene3D" id="3.40.50.300">
    <property type="entry name" value="P-loop containing nucleotide triphosphate hydrolases"/>
    <property type="match status" value="1"/>
</dbReference>
<keyword evidence="5 8" id="KW-0067">ATP-binding</keyword>
<evidence type="ECO:0000256" key="4">
    <source>
        <dbReference type="ARBA" id="ARBA00022777"/>
    </source>
</evidence>
<dbReference type="InterPro" id="IPR011994">
    <property type="entry name" value="Cytidylate_kinase_dom"/>
</dbReference>
<feature type="domain" description="Cytidylate kinase" evidence="9">
    <location>
        <begin position="3"/>
        <end position="218"/>
    </location>
</feature>
<comment type="catalytic activity">
    <reaction evidence="6 8">
        <text>dCMP + ATP = dCDP + ADP</text>
        <dbReference type="Rhea" id="RHEA:25094"/>
        <dbReference type="ChEBI" id="CHEBI:30616"/>
        <dbReference type="ChEBI" id="CHEBI:57566"/>
        <dbReference type="ChEBI" id="CHEBI:58593"/>
        <dbReference type="ChEBI" id="CHEBI:456216"/>
        <dbReference type="EC" id="2.7.4.25"/>
    </reaction>
</comment>
<evidence type="ECO:0000256" key="5">
    <source>
        <dbReference type="ARBA" id="ARBA00022840"/>
    </source>
</evidence>
<dbReference type="SUPFAM" id="SSF52540">
    <property type="entry name" value="P-loop containing nucleoside triphosphate hydrolases"/>
    <property type="match status" value="1"/>
</dbReference>
<dbReference type="PANTHER" id="PTHR21299">
    <property type="entry name" value="CYTIDYLATE KINASE/PANTOATE-BETA-ALANINE LIGASE"/>
    <property type="match status" value="1"/>
</dbReference>
<keyword evidence="4 8" id="KW-0418">Kinase</keyword>
<dbReference type="GO" id="GO:0036430">
    <property type="term" value="F:CMP kinase activity"/>
    <property type="evidence" value="ECO:0007669"/>
    <property type="project" value="RHEA"/>
</dbReference>
<dbReference type="GO" id="GO:0036431">
    <property type="term" value="F:dCMP kinase activity"/>
    <property type="evidence" value="ECO:0007669"/>
    <property type="project" value="InterPro"/>
</dbReference>
<comment type="caution">
    <text evidence="10">The sequence shown here is derived from an EMBL/GenBank/DDBJ whole genome shotgun (WGS) entry which is preliminary data.</text>
</comment>
<comment type="subcellular location">
    <subcellularLocation>
        <location evidence="8">Cytoplasm</location>
    </subcellularLocation>
</comment>
<dbReference type="GO" id="GO:0006220">
    <property type="term" value="P:pyrimidine nucleotide metabolic process"/>
    <property type="evidence" value="ECO:0007669"/>
    <property type="project" value="UniProtKB-UniRule"/>
</dbReference>
<dbReference type="OrthoDB" id="9807434at2"/>
<comment type="catalytic activity">
    <reaction evidence="7 8">
        <text>CMP + ATP = CDP + ADP</text>
        <dbReference type="Rhea" id="RHEA:11600"/>
        <dbReference type="ChEBI" id="CHEBI:30616"/>
        <dbReference type="ChEBI" id="CHEBI:58069"/>
        <dbReference type="ChEBI" id="CHEBI:60377"/>
        <dbReference type="ChEBI" id="CHEBI:456216"/>
        <dbReference type="EC" id="2.7.4.25"/>
    </reaction>
</comment>
<dbReference type="EC" id="2.7.4.25" evidence="8"/>
<dbReference type="InterPro" id="IPR003136">
    <property type="entry name" value="Cytidylate_kin"/>
</dbReference>
<evidence type="ECO:0000313" key="10">
    <source>
        <dbReference type="EMBL" id="RNB81608.1"/>
    </source>
</evidence>
<evidence type="ECO:0000259" key="9">
    <source>
        <dbReference type="Pfam" id="PF02224"/>
    </source>
</evidence>
<keyword evidence="8" id="KW-0963">Cytoplasm</keyword>